<dbReference type="InterPro" id="IPR005170">
    <property type="entry name" value="Transptr-assoc_dom"/>
</dbReference>
<feature type="transmembrane region" description="Helical" evidence="10">
    <location>
        <begin position="239"/>
        <end position="258"/>
    </location>
</feature>
<dbReference type="SMART" id="SM01091">
    <property type="entry name" value="CorC_HlyC"/>
    <property type="match status" value="1"/>
</dbReference>
<evidence type="ECO:0000259" key="12">
    <source>
        <dbReference type="PROSITE" id="PS51846"/>
    </source>
</evidence>
<dbReference type="SUPFAM" id="SSF54631">
    <property type="entry name" value="CBS-domain pair"/>
    <property type="match status" value="1"/>
</dbReference>
<name>A0A5J4Z532_PORPP</name>
<feature type="region of interest" description="Disordered" evidence="9">
    <location>
        <begin position="694"/>
        <end position="718"/>
    </location>
</feature>
<dbReference type="Pfam" id="PF00571">
    <property type="entry name" value="CBS"/>
    <property type="match status" value="2"/>
</dbReference>
<dbReference type="InterPro" id="IPR036318">
    <property type="entry name" value="FAD-bd_PCMH-like_sf"/>
</dbReference>
<dbReference type="CDD" id="cd04590">
    <property type="entry name" value="CBS_pair_CorC_HlyC_assoc"/>
    <property type="match status" value="1"/>
</dbReference>
<dbReference type="Pfam" id="PF01595">
    <property type="entry name" value="CNNM"/>
    <property type="match status" value="1"/>
</dbReference>
<dbReference type="Proteomes" id="UP000324585">
    <property type="component" value="Unassembled WGS sequence"/>
</dbReference>
<evidence type="ECO:0000256" key="4">
    <source>
        <dbReference type="ARBA" id="ARBA00022989"/>
    </source>
</evidence>
<dbReference type="InterPro" id="IPR000644">
    <property type="entry name" value="CBS_dom"/>
</dbReference>
<comment type="subcellular location">
    <subcellularLocation>
        <location evidence="1">Membrane</location>
        <topology evidence="1">Multi-pass membrane protein</topology>
    </subcellularLocation>
</comment>
<feature type="transmembrane region" description="Helical" evidence="10">
    <location>
        <begin position="270"/>
        <end position="289"/>
    </location>
</feature>
<dbReference type="PANTHER" id="PTHR22777:SF17">
    <property type="entry name" value="UPF0053 PROTEIN SLL0260"/>
    <property type="match status" value="1"/>
</dbReference>
<comment type="caution">
    <text evidence="13">The sequence shown here is derived from an EMBL/GenBank/DDBJ whole genome shotgun (WGS) entry which is preliminary data.</text>
</comment>
<dbReference type="AlphaFoldDB" id="A0A5J4Z532"/>
<sequence length="718" mass="78228">MGAAGVRAVNASALAFHMPLLHALAYNRNSGVFARRGKVGDGGATTSRAPQARRTQEQQRRPLGMCHAAPARMQMGKREAVQIRRQRHVAWQLREVVRRMWRCLCSSRFMWMAWRRRSQTKGSPLRPWVQAGLALCLVLVFCRSLRPRAVLAAALTAALPFPATVIAGEGARDPSSPPMSFRDAQASIAIFVGLFVCGSALAAAETAITTLYPWKIRELSAEEGPGSIFAALEKDVTRYLTTILIATTVCTILSTSVATEIATAFFGAQGMVYVTFLLTLVFLFFGEILPKSLAVHNSQMVARAVFPIIQALSIVLYPLGRILAMSSSLVLRAFHLPSQTEVGVSEQELRLIVAGADASGSIEQFESKLITNALDLNEKAVREIMCPRVDMVSVSGNATLREFLRIEKDCHFSRMPVFNSGIDDIIGTIYAKSLLSYLDMERFSSKPGVASPQEAQQAMSGVSPGSDAPEGSDSGGAVGEKEKESRRPGRAARPVNAQQAYLDEHLVKDIADSAFFIPESISCWVALEEMRKRRLHMAIVVDEYGGTAGLITLEDILEELVGEIYDEDDLEDESGGDDISALGQRKFSVAGQADLEDVVEALRLQLDEDDLHDYGTISGLLCDKMGGIPAVGESMIISGIKFTVAEADERRILRLIAEQQEMLSRREGDDRKKKLAASGNGVVVVDGSNLYTVGEDSIMDQSESESQGVDPYEDERVA</sequence>
<dbReference type="Gene3D" id="3.90.1280.20">
    <property type="match status" value="1"/>
</dbReference>
<keyword evidence="6 8" id="KW-0472">Membrane</keyword>
<feature type="domain" description="CBS" evidence="11">
    <location>
        <begin position="510"/>
        <end position="567"/>
    </location>
</feature>
<evidence type="ECO:0000256" key="10">
    <source>
        <dbReference type="SAM" id="Phobius"/>
    </source>
</evidence>
<feature type="transmembrane region" description="Helical" evidence="10">
    <location>
        <begin position="149"/>
        <end position="168"/>
    </location>
</feature>
<feature type="domain" description="CNNM transmembrane" evidence="12">
    <location>
        <begin position="180"/>
        <end position="366"/>
    </location>
</feature>
<keyword evidence="4 8" id="KW-1133">Transmembrane helix</keyword>
<feature type="transmembrane region" description="Helical" evidence="10">
    <location>
        <begin position="188"/>
        <end position="212"/>
    </location>
</feature>
<keyword evidence="5 7" id="KW-0129">CBS domain</keyword>
<keyword evidence="14" id="KW-1185">Reference proteome</keyword>
<dbReference type="InterPro" id="IPR016169">
    <property type="entry name" value="FAD-bd_PCMH_sub2"/>
</dbReference>
<evidence type="ECO:0000256" key="9">
    <source>
        <dbReference type="SAM" id="MobiDB-lite"/>
    </source>
</evidence>
<keyword evidence="3" id="KW-0677">Repeat</keyword>
<evidence type="ECO:0000313" key="14">
    <source>
        <dbReference type="Proteomes" id="UP000324585"/>
    </source>
</evidence>
<feature type="transmembrane region" description="Helical" evidence="10">
    <location>
        <begin position="301"/>
        <end position="320"/>
    </location>
</feature>
<dbReference type="PANTHER" id="PTHR22777">
    <property type="entry name" value="HEMOLYSIN-RELATED"/>
    <property type="match status" value="1"/>
</dbReference>
<evidence type="ECO:0000256" key="3">
    <source>
        <dbReference type="ARBA" id="ARBA00022737"/>
    </source>
</evidence>
<evidence type="ECO:0000256" key="7">
    <source>
        <dbReference type="PROSITE-ProRule" id="PRU00703"/>
    </source>
</evidence>
<dbReference type="Gene3D" id="3.30.465.10">
    <property type="match status" value="1"/>
</dbReference>
<evidence type="ECO:0000256" key="6">
    <source>
        <dbReference type="ARBA" id="ARBA00023136"/>
    </source>
</evidence>
<feature type="region of interest" description="Disordered" evidence="9">
    <location>
        <begin position="446"/>
        <end position="495"/>
    </location>
</feature>
<dbReference type="InterPro" id="IPR046342">
    <property type="entry name" value="CBS_dom_sf"/>
</dbReference>
<reference evidence="14" key="1">
    <citation type="journal article" date="2019" name="Nat. Commun.">
        <title>Expansion of phycobilisome linker gene families in mesophilic red algae.</title>
        <authorList>
            <person name="Lee J."/>
            <person name="Kim D."/>
            <person name="Bhattacharya D."/>
            <person name="Yoon H.S."/>
        </authorList>
    </citation>
    <scope>NUCLEOTIDE SEQUENCE [LARGE SCALE GENOMIC DNA]</scope>
    <source>
        <strain evidence="14">CCMP 1328</strain>
    </source>
</reference>
<feature type="domain" description="CBS" evidence="11">
    <location>
        <begin position="385"/>
        <end position="445"/>
    </location>
</feature>
<protein>
    <submittedName>
        <fullName evidence="13">Putative DUF21 domain-containing protein</fullName>
    </submittedName>
</protein>
<gene>
    <name evidence="13" type="ORF">FVE85_6381</name>
</gene>
<evidence type="ECO:0000256" key="8">
    <source>
        <dbReference type="PROSITE-ProRule" id="PRU01193"/>
    </source>
</evidence>
<dbReference type="OrthoDB" id="5353557at2759"/>
<dbReference type="SMART" id="SM00116">
    <property type="entry name" value="CBS"/>
    <property type="match status" value="2"/>
</dbReference>
<dbReference type="PROSITE" id="PS51371">
    <property type="entry name" value="CBS"/>
    <property type="match status" value="2"/>
</dbReference>
<dbReference type="PROSITE" id="PS51846">
    <property type="entry name" value="CNNM"/>
    <property type="match status" value="1"/>
</dbReference>
<evidence type="ECO:0000256" key="2">
    <source>
        <dbReference type="ARBA" id="ARBA00022692"/>
    </source>
</evidence>
<dbReference type="Pfam" id="PF03471">
    <property type="entry name" value="CorC_HlyC"/>
    <property type="match status" value="1"/>
</dbReference>
<evidence type="ECO:0000313" key="13">
    <source>
        <dbReference type="EMBL" id="KAA8498796.1"/>
    </source>
</evidence>
<accession>A0A5J4Z532</accession>
<evidence type="ECO:0000259" key="11">
    <source>
        <dbReference type="PROSITE" id="PS51371"/>
    </source>
</evidence>
<dbReference type="InterPro" id="IPR002550">
    <property type="entry name" value="CNNM"/>
</dbReference>
<dbReference type="Gene3D" id="3.10.580.10">
    <property type="entry name" value="CBS-domain"/>
    <property type="match status" value="1"/>
</dbReference>
<dbReference type="EMBL" id="VRMN01000001">
    <property type="protein sequence ID" value="KAA8498796.1"/>
    <property type="molecule type" value="Genomic_DNA"/>
</dbReference>
<organism evidence="13 14">
    <name type="scientific">Porphyridium purpureum</name>
    <name type="common">Red alga</name>
    <name type="synonym">Porphyridium cruentum</name>
    <dbReference type="NCBI Taxonomy" id="35688"/>
    <lineage>
        <taxon>Eukaryota</taxon>
        <taxon>Rhodophyta</taxon>
        <taxon>Bangiophyceae</taxon>
        <taxon>Porphyridiales</taxon>
        <taxon>Porphyridiaceae</taxon>
        <taxon>Porphyridium</taxon>
    </lineage>
</organism>
<proteinExistence type="predicted"/>
<dbReference type="InterPro" id="IPR044751">
    <property type="entry name" value="Ion_transp-like_CBS"/>
</dbReference>
<feature type="region of interest" description="Disordered" evidence="9">
    <location>
        <begin position="37"/>
        <end position="60"/>
    </location>
</feature>
<dbReference type="GO" id="GO:0050660">
    <property type="term" value="F:flavin adenine dinucleotide binding"/>
    <property type="evidence" value="ECO:0007669"/>
    <property type="project" value="InterPro"/>
</dbReference>
<evidence type="ECO:0000256" key="5">
    <source>
        <dbReference type="ARBA" id="ARBA00023122"/>
    </source>
</evidence>
<dbReference type="SUPFAM" id="SSF56176">
    <property type="entry name" value="FAD-binding/transporter-associated domain-like"/>
    <property type="match status" value="1"/>
</dbReference>
<dbReference type="GO" id="GO:0016020">
    <property type="term" value="C:membrane"/>
    <property type="evidence" value="ECO:0007669"/>
    <property type="project" value="UniProtKB-SubCell"/>
</dbReference>
<keyword evidence="2 8" id="KW-0812">Transmembrane</keyword>
<evidence type="ECO:0000256" key="1">
    <source>
        <dbReference type="ARBA" id="ARBA00004141"/>
    </source>
</evidence>